<dbReference type="STRING" id="48936.NJ75_04479"/>
<reference evidence="3 4" key="1">
    <citation type="submission" date="2014-10" db="EMBL/GenBank/DDBJ databases">
        <title>Draft genome sequence of Novosphingobium subterraneum DSM 12447.</title>
        <authorList>
            <person name="Gan H.M."/>
            <person name="Gan H.Y."/>
            <person name="Savka M.A."/>
        </authorList>
    </citation>
    <scope>NUCLEOTIDE SEQUENCE [LARGE SCALE GENOMIC DNA]</scope>
    <source>
        <strain evidence="3 4">DSM 12447</strain>
    </source>
</reference>
<evidence type="ECO:0000313" key="4">
    <source>
        <dbReference type="Proteomes" id="UP000031338"/>
    </source>
</evidence>
<dbReference type="InterPro" id="IPR033900">
    <property type="entry name" value="Gram_neg_porin_domain"/>
</dbReference>
<keyword evidence="4" id="KW-1185">Reference proteome</keyword>
<dbReference type="AlphaFoldDB" id="A0A0B8Z690"/>
<feature type="domain" description="Porin" evidence="2">
    <location>
        <begin position="164"/>
        <end position="336"/>
    </location>
</feature>
<feature type="chain" id="PRO_5002126799" evidence="1">
    <location>
        <begin position="25"/>
        <end position="405"/>
    </location>
</feature>
<dbReference type="Gene3D" id="2.40.160.10">
    <property type="entry name" value="Porin"/>
    <property type="match status" value="1"/>
</dbReference>
<organism evidence="3 4">
    <name type="scientific">Novosphingobium subterraneum</name>
    <dbReference type="NCBI Taxonomy" id="48936"/>
    <lineage>
        <taxon>Bacteria</taxon>
        <taxon>Pseudomonadati</taxon>
        <taxon>Pseudomonadota</taxon>
        <taxon>Alphaproteobacteria</taxon>
        <taxon>Sphingomonadales</taxon>
        <taxon>Sphingomonadaceae</taxon>
        <taxon>Novosphingobium</taxon>
    </lineage>
</organism>
<accession>A0A0B8Z690</accession>
<keyword evidence="1" id="KW-0732">Signal</keyword>
<dbReference type="InterPro" id="IPR023614">
    <property type="entry name" value="Porin_dom_sf"/>
</dbReference>
<dbReference type="EMBL" id="JRVC01000034">
    <property type="protein sequence ID" value="KHS41759.1"/>
    <property type="molecule type" value="Genomic_DNA"/>
</dbReference>
<proteinExistence type="predicted"/>
<evidence type="ECO:0000313" key="3">
    <source>
        <dbReference type="EMBL" id="KHS41759.1"/>
    </source>
</evidence>
<feature type="signal peptide" evidence="1">
    <location>
        <begin position="1"/>
        <end position="24"/>
    </location>
</feature>
<dbReference type="Proteomes" id="UP000031338">
    <property type="component" value="Unassembled WGS sequence"/>
</dbReference>
<dbReference type="GO" id="GO:0016020">
    <property type="term" value="C:membrane"/>
    <property type="evidence" value="ECO:0007669"/>
    <property type="project" value="InterPro"/>
</dbReference>
<dbReference type="SUPFAM" id="SSF56935">
    <property type="entry name" value="Porins"/>
    <property type="match status" value="1"/>
</dbReference>
<evidence type="ECO:0000256" key="1">
    <source>
        <dbReference type="SAM" id="SignalP"/>
    </source>
</evidence>
<dbReference type="Pfam" id="PF13609">
    <property type="entry name" value="Porin_4"/>
    <property type="match status" value="1"/>
</dbReference>
<sequence length="405" mass="44209">MRHQSVCILLSPLAWTFVPSCASAQEATQVTTVSLTSALRAESNVAKANPDRALQRGLQQADQRLTVGAELSLIRPLGRNSLELTAFAGYDFYNRNARLNRERIALDADAGLYFGNCQLQLNPRFERRQSDLAQLAVLNVPGIDSVRNTQTVQNYESSLQCGRANGLKILGSAGYTQGNNSNSLRRFANYRGHQLQAGVSYQNPVLGEFTATLGRDRITYPERSGTIGLSGYRIDQLKITGRREIGAILTANASLAYSNLDPDGPAGGGFKGLTWTAGLSAVPSTDLRVTLDFARSLNPSLGGEALYSRDTSYALAAEYALTPRTSVFSGVTRNDRRFANARSTQTVLLTNDRLDQLNAGLRMQVNRRLKLSLEGGHERRNANGTFLDYRNTYGLLTASITLGNF</sequence>
<name>A0A0B8Z690_9SPHN</name>
<dbReference type="PATRIC" id="fig|48936.3.peg.4517"/>
<gene>
    <name evidence="3" type="primary">gelF</name>
    <name evidence="3" type="ORF">NJ75_04479</name>
</gene>
<evidence type="ECO:0000259" key="2">
    <source>
        <dbReference type="Pfam" id="PF13609"/>
    </source>
</evidence>
<comment type="caution">
    <text evidence="3">The sequence shown here is derived from an EMBL/GenBank/DDBJ whole genome shotgun (WGS) entry which is preliminary data.</text>
</comment>
<dbReference type="GO" id="GO:0015288">
    <property type="term" value="F:porin activity"/>
    <property type="evidence" value="ECO:0007669"/>
    <property type="project" value="InterPro"/>
</dbReference>
<protein>
    <submittedName>
        <fullName evidence="3">Gellan polysaccharide biosynthesis protein GelF</fullName>
    </submittedName>
</protein>